<evidence type="ECO:0008006" key="7">
    <source>
        <dbReference type="Google" id="ProtNLM"/>
    </source>
</evidence>
<dbReference type="PANTHER" id="PTHR36681:SF3">
    <property type="entry name" value="NUCLEAR GTPASE, GERMINAL CENTER-ASSOCIATED, TANDEM DUPLICATE 3"/>
    <property type="match status" value="1"/>
</dbReference>
<feature type="compositionally biased region" description="Acidic residues" evidence="2">
    <location>
        <begin position="520"/>
        <end position="545"/>
    </location>
</feature>
<dbReference type="EMBL" id="ML976981">
    <property type="protein sequence ID" value="KAF1961197.1"/>
    <property type="molecule type" value="Genomic_DNA"/>
</dbReference>
<feature type="compositionally biased region" description="Acidic residues" evidence="2">
    <location>
        <begin position="1057"/>
        <end position="1070"/>
    </location>
</feature>
<feature type="compositionally biased region" description="Basic residues" evidence="2">
    <location>
        <begin position="1"/>
        <end position="10"/>
    </location>
</feature>
<dbReference type="Pfam" id="PF24564">
    <property type="entry name" value="DUF7605"/>
    <property type="match status" value="1"/>
</dbReference>
<evidence type="ECO:0000256" key="2">
    <source>
        <dbReference type="SAM" id="MobiDB-lite"/>
    </source>
</evidence>
<dbReference type="InterPro" id="IPR027417">
    <property type="entry name" value="P-loop_NTPase"/>
</dbReference>
<keyword evidence="6" id="KW-1185">Reference proteome</keyword>
<evidence type="ECO:0000313" key="6">
    <source>
        <dbReference type="Proteomes" id="UP000800035"/>
    </source>
</evidence>
<name>A0A6A5UJE6_9PLEO</name>
<dbReference type="Proteomes" id="UP000800035">
    <property type="component" value="Unassembled WGS sequence"/>
</dbReference>
<feature type="compositionally biased region" description="Acidic residues" evidence="2">
    <location>
        <begin position="1144"/>
        <end position="1154"/>
    </location>
</feature>
<organism evidence="5 6">
    <name type="scientific">Byssothecium circinans</name>
    <dbReference type="NCBI Taxonomy" id="147558"/>
    <lineage>
        <taxon>Eukaryota</taxon>
        <taxon>Fungi</taxon>
        <taxon>Dikarya</taxon>
        <taxon>Ascomycota</taxon>
        <taxon>Pezizomycotina</taxon>
        <taxon>Dothideomycetes</taxon>
        <taxon>Pleosporomycetidae</taxon>
        <taxon>Pleosporales</taxon>
        <taxon>Massarineae</taxon>
        <taxon>Massarinaceae</taxon>
        <taxon>Byssothecium</taxon>
    </lineage>
</organism>
<feature type="compositionally biased region" description="Basic and acidic residues" evidence="2">
    <location>
        <begin position="1071"/>
        <end position="1094"/>
    </location>
</feature>
<protein>
    <recommendedName>
        <fullName evidence="7">Nuclear GTPase SLIP-GC</fullName>
    </recommendedName>
</protein>
<evidence type="ECO:0000313" key="5">
    <source>
        <dbReference type="EMBL" id="KAF1961197.1"/>
    </source>
</evidence>
<dbReference type="Gene3D" id="3.40.50.300">
    <property type="entry name" value="P-loop containing nucleotide triphosphate hydrolases"/>
    <property type="match status" value="2"/>
</dbReference>
<feature type="domain" description="DUF7605" evidence="4">
    <location>
        <begin position="796"/>
        <end position="970"/>
    </location>
</feature>
<sequence>MSPHPSRLRHTPYVPPAAPTSYEAPAQPVKAEHLSPVADVVKAERHSPFRIKTPEPEVTFDPEHHFKRDISPSGEDVIKPTDRFLREIMDQQVPEVLEAGVAKSIKVLDSLKTTFSRYAASSPDAAAWVEAINKLSSQAARTRTVVGVVGNTGAGKSSVINALLDEERLVPTNCMRACTAVVTSISMNTSKDPGSKYRAEVQFIEKADWEKELKTLMAEFLTENGTLSSDARDPNSDAGVAWQKFHATYPKIPKDDLASWTVEKLMAEKTVLSCLGTTKYIRSGHSDQFYSELQKYVDSKEKVIGPKDKDKNKEQKKSASKTEYWALIKEVRIFTKSDALSTGAVIVDLPGVHDSNAARAAVAERYMKQCTGLWIVAPITRAVDDKAAKNLLGETFKRQLKYDGNYSSVTFICSKTDDISITEATGSLELEDQISYLEEQQQGYKRQIVSIEKEVETLKDSIAVYSEVMEEAEKDTEVWEKLQDDADSGETVFAPAQKASNKRKRRASAEKSRKRRTLEDDSDIEYIASDNEELDQSDEDSDNEGCEPPKEPLTVEQIKAKIDELRQSKKTARQEKAMIRKQIPDLRAKIHELKEKVAEIQGEINALCIAERNKYSKGAIQQDFAAGIKELDMENAEEEDEEAFNPDEDQRDYEEVARSLPVFCVSSRAYQKMCGRLKKDGKVPGFRTPEETEMPQLQQHCKKLTEAGRIQACRKFLLNLVQQLNTFTLWASNDGTGLKMTDEDKRKQHSYLQKRLSELEKGLEQAVAACLSVMKKELRNQIFDRYPELIEEAVDAAPQTAHSWGYRHEGGLHYATYKAVVRRNGSYHSPTAGHRDFNAELIDPIIKRLATGWERAFQNRLPKAFDTYTADSGKVLHKFHETIEDRARHNGVGLANLAMLKSSIYTYEQLFRDLNVQYLAAMTEAQRDANRDFVPTIANIMDTAYDICTNERGPGSYMRMKGHMTSHVEQVRHSMFKEATMSVESHLNQMCRALEEMMSNGADDIFAKMRADYLQVLGGVQVSKDVVPREEKALKGEIKKMLNEVDGQFERIAKGELEEEKVDVDEEQDKDEPSADGHKYEVMDVDDGRKKEEAMDVDAAAEPEVEKRLHFDNDNDESDSVMGSHGGSAKDDAVSAKTSPANDGNEDDVPEQEL</sequence>
<feature type="coiled-coil region" evidence="1">
    <location>
        <begin position="555"/>
        <end position="610"/>
    </location>
</feature>
<dbReference type="Pfam" id="PF00350">
    <property type="entry name" value="Dynamin_N"/>
    <property type="match status" value="1"/>
</dbReference>
<feature type="compositionally biased region" description="Basic and acidic residues" evidence="2">
    <location>
        <begin position="1104"/>
        <end position="1113"/>
    </location>
</feature>
<reference evidence="5" key="1">
    <citation type="journal article" date="2020" name="Stud. Mycol.">
        <title>101 Dothideomycetes genomes: a test case for predicting lifestyles and emergence of pathogens.</title>
        <authorList>
            <person name="Haridas S."/>
            <person name="Albert R."/>
            <person name="Binder M."/>
            <person name="Bloem J."/>
            <person name="Labutti K."/>
            <person name="Salamov A."/>
            <person name="Andreopoulos B."/>
            <person name="Baker S."/>
            <person name="Barry K."/>
            <person name="Bills G."/>
            <person name="Bluhm B."/>
            <person name="Cannon C."/>
            <person name="Castanera R."/>
            <person name="Culley D."/>
            <person name="Daum C."/>
            <person name="Ezra D."/>
            <person name="Gonzalez J."/>
            <person name="Henrissat B."/>
            <person name="Kuo A."/>
            <person name="Liang C."/>
            <person name="Lipzen A."/>
            <person name="Lutzoni F."/>
            <person name="Magnuson J."/>
            <person name="Mondo S."/>
            <person name="Nolan M."/>
            <person name="Ohm R."/>
            <person name="Pangilinan J."/>
            <person name="Park H.-J."/>
            <person name="Ramirez L."/>
            <person name="Alfaro M."/>
            <person name="Sun H."/>
            <person name="Tritt A."/>
            <person name="Yoshinaga Y."/>
            <person name="Zwiers L.-H."/>
            <person name="Turgeon B."/>
            <person name="Goodwin S."/>
            <person name="Spatafora J."/>
            <person name="Crous P."/>
            <person name="Grigoriev I."/>
        </authorList>
    </citation>
    <scope>NUCLEOTIDE SEQUENCE</scope>
    <source>
        <strain evidence="5">CBS 675.92</strain>
    </source>
</reference>
<dbReference type="AlphaFoldDB" id="A0A6A5UJE6"/>
<feature type="compositionally biased region" description="Basic residues" evidence="2">
    <location>
        <begin position="500"/>
        <end position="516"/>
    </location>
</feature>
<feature type="region of interest" description="Disordered" evidence="2">
    <location>
        <begin position="1"/>
        <end position="28"/>
    </location>
</feature>
<evidence type="ECO:0000256" key="1">
    <source>
        <dbReference type="SAM" id="Coils"/>
    </source>
</evidence>
<dbReference type="InterPro" id="IPR056024">
    <property type="entry name" value="DUF7605"/>
</dbReference>
<proteinExistence type="predicted"/>
<feature type="coiled-coil region" evidence="1">
    <location>
        <begin position="434"/>
        <end position="475"/>
    </location>
</feature>
<feature type="region of interest" description="Disordered" evidence="2">
    <location>
        <begin position="484"/>
        <end position="552"/>
    </location>
</feature>
<feature type="region of interest" description="Disordered" evidence="2">
    <location>
        <begin position="1054"/>
        <end position="1154"/>
    </location>
</feature>
<evidence type="ECO:0000259" key="3">
    <source>
        <dbReference type="Pfam" id="PF00350"/>
    </source>
</evidence>
<accession>A0A6A5UJE6</accession>
<keyword evidence="1" id="KW-0175">Coiled coil</keyword>
<gene>
    <name evidence="5" type="ORF">CC80DRAFT_463932</name>
</gene>
<feature type="domain" description="Dynamin N-terminal" evidence="3">
    <location>
        <begin position="146"/>
        <end position="392"/>
    </location>
</feature>
<dbReference type="InterPro" id="IPR045063">
    <property type="entry name" value="Dynamin_N"/>
</dbReference>
<dbReference type="SUPFAM" id="SSF52540">
    <property type="entry name" value="P-loop containing nucleoside triphosphate hydrolases"/>
    <property type="match status" value="1"/>
</dbReference>
<evidence type="ECO:0000259" key="4">
    <source>
        <dbReference type="Pfam" id="PF24564"/>
    </source>
</evidence>
<dbReference type="PANTHER" id="PTHR36681">
    <property type="entry name" value="NUCLEAR GTPASE, GERMINAL CENTER-ASSOCIATED, TANDEM DUPLICATE 3"/>
    <property type="match status" value="1"/>
</dbReference>
<dbReference type="OrthoDB" id="3598281at2759"/>